<organism evidence="2 3">
    <name type="scientific">Lepidopterella palustris CBS 459.81</name>
    <dbReference type="NCBI Taxonomy" id="1314670"/>
    <lineage>
        <taxon>Eukaryota</taxon>
        <taxon>Fungi</taxon>
        <taxon>Dikarya</taxon>
        <taxon>Ascomycota</taxon>
        <taxon>Pezizomycotina</taxon>
        <taxon>Dothideomycetes</taxon>
        <taxon>Pleosporomycetidae</taxon>
        <taxon>Mytilinidiales</taxon>
        <taxon>Argynnaceae</taxon>
        <taxon>Lepidopterella</taxon>
    </lineage>
</organism>
<keyword evidence="3" id="KW-1185">Reference proteome</keyword>
<name>A0A8E2EH99_9PEZI</name>
<evidence type="ECO:0000313" key="3">
    <source>
        <dbReference type="Proteomes" id="UP000250266"/>
    </source>
</evidence>
<evidence type="ECO:0000259" key="1">
    <source>
        <dbReference type="Pfam" id="PF24968"/>
    </source>
</evidence>
<gene>
    <name evidence="2" type="ORF">K432DRAFT_401764</name>
</gene>
<protein>
    <recommendedName>
        <fullName evidence="1">DUF7770 domain-containing protein</fullName>
    </recommendedName>
</protein>
<sequence length="198" mass="21596">MSTENSNLFAQIAAQQQAAAAAAAAANPVSYIPASKRDEIRAQTVLKIYAVCHPVTPASGTGKTNHWTLSFDIGSGRGVRLDLQPNPQQPHTNGGSKAYIIISLLDYVVTSNAVRYDPVSVTYQRTVGWYIDYFASGGRFRYAFTSQGVGCRQWMIDTLKLLADVGEINNAESELARRALAYTWPDNRAAEPAIGTYF</sequence>
<dbReference type="Proteomes" id="UP000250266">
    <property type="component" value="Unassembled WGS sequence"/>
</dbReference>
<reference evidence="2 3" key="1">
    <citation type="journal article" date="2016" name="Nat. Commun.">
        <title>Ectomycorrhizal ecology is imprinted in the genome of the dominant symbiotic fungus Cenococcum geophilum.</title>
        <authorList>
            <consortium name="DOE Joint Genome Institute"/>
            <person name="Peter M."/>
            <person name="Kohler A."/>
            <person name="Ohm R.A."/>
            <person name="Kuo A."/>
            <person name="Krutzmann J."/>
            <person name="Morin E."/>
            <person name="Arend M."/>
            <person name="Barry K.W."/>
            <person name="Binder M."/>
            <person name="Choi C."/>
            <person name="Clum A."/>
            <person name="Copeland A."/>
            <person name="Grisel N."/>
            <person name="Haridas S."/>
            <person name="Kipfer T."/>
            <person name="LaButti K."/>
            <person name="Lindquist E."/>
            <person name="Lipzen A."/>
            <person name="Maire R."/>
            <person name="Meier B."/>
            <person name="Mihaltcheva S."/>
            <person name="Molinier V."/>
            <person name="Murat C."/>
            <person name="Poggeler S."/>
            <person name="Quandt C.A."/>
            <person name="Sperisen C."/>
            <person name="Tritt A."/>
            <person name="Tisserant E."/>
            <person name="Crous P.W."/>
            <person name="Henrissat B."/>
            <person name="Nehls U."/>
            <person name="Egli S."/>
            <person name="Spatafora J.W."/>
            <person name="Grigoriev I.V."/>
            <person name="Martin F.M."/>
        </authorList>
    </citation>
    <scope>NUCLEOTIDE SEQUENCE [LARGE SCALE GENOMIC DNA]</scope>
    <source>
        <strain evidence="2 3">CBS 459.81</strain>
    </source>
</reference>
<dbReference type="InterPro" id="IPR056672">
    <property type="entry name" value="DUF7770"/>
</dbReference>
<proteinExistence type="predicted"/>
<dbReference type="OrthoDB" id="3527137at2759"/>
<dbReference type="Pfam" id="PF24968">
    <property type="entry name" value="DUF7770"/>
    <property type="match status" value="1"/>
</dbReference>
<accession>A0A8E2EH99</accession>
<evidence type="ECO:0000313" key="2">
    <source>
        <dbReference type="EMBL" id="OCK83771.1"/>
    </source>
</evidence>
<dbReference type="EMBL" id="KV744853">
    <property type="protein sequence ID" value="OCK83771.1"/>
    <property type="molecule type" value="Genomic_DNA"/>
</dbReference>
<dbReference type="AlphaFoldDB" id="A0A8E2EH99"/>
<feature type="domain" description="DUF7770" evidence="1">
    <location>
        <begin position="48"/>
        <end position="197"/>
    </location>
</feature>